<comment type="caution">
    <text evidence="1">The sequence shown here is derived from an EMBL/GenBank/DDBJ whole genome shotgun (WGS) entry which is preliminary data.</text>
</comment>
<reference evidence="1 2" key="2">
    <citation type="journal article" date="2023" name="Mol. Biol. Evol.">
        <title>Genomics of Secondarily Temperate Adaptation in the Only Non-Antarctic Icefish.</title>
        <authorList>
            <person name="Rivera-Colon A.G."/>
            <person name="Rayamajhi N."/>
            <person name="Minhas B.F."/>
            <person name="Madrigal G."/>
            <person name="Bilyk K.T."/>
            <person name="Yoon V."/>
            <person name="Hune M."/>
            <person name="Gregory S."/>
            <person name="Cheng C.H.C."/>
            <person name="Catchen J.M."/>
        </authorList>
    </citation>
    <scope>NUCLEOTIDE SEQUENCE [LARGE SCALE GENOMIC DNA]</scope>
    <source>
        <strain evidence="1">JMC-PN-2008</strain>
    </source>
</reference>
<evidence type="ECO:0000313" key="1">
    <source>
        <dbReference type="EMBL" id="KAK5848560.1"/>
    </source>
</evidence>
<accession>A0AAN7WWJ7</accession>
<protein>
    <submittedName>
        <fullName evidence="1">Uncharacterized protein</fullName>
    </submittedName>
</protein>
<dbReference type="EMBL" id="JAUZQC010000025">
    <property type="protein sequence ID" value="KAK5848560.1"/>
    <property type="molecule type" value="Genomic_DNA"/>
</dbReference>
<name>A0AAN7WWJ7_ELEMC</name>
<organism evidence="1 2">
    <name type="scientific">Eleginops maclovinus</name>
    <name type="common">Patagonian blennie</name>
    <name type="synonym">Eleginus maclovinus</name>
    <dbReference type="NCBI Taxonomy" id="56733"/>
    <lineage>
        <taxon>Eukaryota</taxon>
        <taxon>Metazoa</taxon>
        <taxon>Chordata</taxon>
        <taxon>Craniata</taxon>
        <taxon>Vertebrata</taxon>
        <taxon>Euteleostomi</taxon>
        <taxon>Actinopterygii</taxon>
        <taxon>Neopterygii</taxon>
        <taxon>Teleostei</taxon>
        <taxon>Neoteleostei</taxon>
        <taxon>Acanthomorphata</taxon>
        <taxon>Eupercaria</taxon>
        <taxon>Perciformes</taxon>
        <taxon>Notothenioidei</taxon>
        <taxon>Eleginopidae</taxon>
        <taxon>Eleginops</taxon>
    </lineage>
</organism>
<dbReference type="AlphaFoldDB" id="A0AAN7WWJ7"/>
<keyword evidence="2" id="KW-1185">Reference proteome</keyword>
<evidence type="ECO:0000313" key="2">
    <source>
        <dbReference type="Proteomes" id="UP001346869"/>
    </source>
</evidence>
<proteinExistence type="predicted"/>
<sequence>METRLNFLQTRKDWREERAEWLLCFLPHCLPGRLSWGGLWSSPVCLSTSVNISAAPCPFSNSPSRSPALTEATKVQI</sequence>
<gene>
    <name evidence="1" type="ORF">PBY51_006162</name>
</gene>
<reference evidence="1 2" key="1">
    <citation type="journal article" date="2023" name="Genes (Basel)">
        <title>Chromosome-Level Genome Assembly and Circadian Gene Repertoire of the Patagonia Blennie Eleginops maclovinus-The Closest Ancestral Proxy of Antarctic Cryonotothenioids.</title>
        <authorList>
            <person name="Cheng C.C."/>
            <person name="Rivera-Colon A.G."/>
            <person name="Minhas B.F."/>
            <person name="Wilson L."/>
            <person name="Rayamajhi N."/>
            <person name="Vargas-Chacoff L."/>
            <person name="Catchen J.M."/>
        </authorList>
    </citation>
    <scope>NUCLEOTIDE SEQUENCE [LARGE SCALE GENOMIC DNA]</scope>
    <source>
        <strain evidence="1">JMC-PN-2008</strain>
    </source>
</reference>
<dbReference type="Proteomes" id="UP001346869">
    <property type="component" value="Unassembled WGS sequence"/>
</dbReference>